<evidence type="ECO:0000313" key="3">
    <source>
        <dbReference type="EnsemblMetazoa" id="XP_028128873.1"/>
    </source>
</evidence>
<dbReference type="PROSITE" id="PS51029">
    <property type="entry name" value="MADF"/>
    <property type="match status" value="1"/>
</dbReference>
<dbReference type="InterPro" id="IPR039353">
    <property type="entry name" value="TF_Adf1"/>
</dbReference>
<dbReference type="KEGG" id="dvv:114325125"/>
<dbReference type="SMART" id="SM00595">
    <property type="entry name" value="MADF"/>
    <property type="match status" value="1"/>
</dbReference>
<feature type="domain" description="MADF" evidence="2">
    <location>
        <begin position="5"/>
        <end position="94"/>
    </location>
</feature>
<dbReference type="EnsemblMetazoa" id="XM_028273072.2">
    <property type="protein sequence ID" value="XP_028128873.1"/>
    <property type="gene ID" value="LOC114325125"/>
</dbReference>
<dbReference type="OrthoDB" id="10262320at2759"/>
<evidence type="ECO:0000256" key="1">
    <source>
        <dbReference type="SAM" id="MobiDB-lite"/>
    </source>
</evidence>
<name>A0A6P7F538_DIAVI</name>
<dbReference type="InterPro" id="IPR006578">
    <property type="entry name" value="MADF-dom"/>
</dbReference>
<feature type="region of interest" description="Disordered" evidence="1">
    <location>
        <begin position="132"/>
        <end position="178"/>
    </location>
</feature>
<dbReference type="FunCoup" id="A0A6P7F538">
    <property type="interactions" value="36"/>
</dbReference>
<evidence type="ECO:0000313" key="4">
    <source>
        <dbReference type="Proteomes" id="UP001652700"/>
    </source>
</evidence>
<dbReference type="GO" id="GO:0005667">
    <property type="term" value="C:transcription regulator complex"/>
    <property type="evidence" value="ECO:0007669"/>
    <property type="project" value="TreeGrafter"/>
</dbReference>
<organism evidence="5">
    <name type="scientific">Diabrotica virgifera virgifera</name>
    <name type="common">western corn rootworm</name>
    <dbReference type="NCBI Taxonomy" id="50390"/>
    <lineage>
        <taxon>Eukaryota</taxon>
        <taxon>Metazoa</taxon>
        <taxon>Ecdysozoa</taxon>
        <taxon>Arthropoda</taxon>
        <taxon>Hexapoda</taxon>
        <taxon>Insecta</taxon>
        <taxon>Pterygota</taxon>
        <taxon>Neoptera</taxon>
        <taxon>Endopterygota</taxon>
        <taxon>Coleoptera</taxon>
        <taxon>Polyphaga</taxon>
        <taxon>Cucujiformia</taxon>
        <taxon>Chrysomeloidea</taxon>
        <taxon>Chrysomelidae</taxon>
        <taxon>Galerucinae</taxon>
        <taxon>Diabroticina</taxon>
        <taxon>Diabroticites</taxon>
        <taxon>Diabrotica</taxon>
    </lineage>
</organism>
<reference evidence="5" key="1">
    <citation type="submission" date="2025-04" db="UniProtKB">
        <authorList>
            <consortium name="RefSeq"/>
        </authorList>
    </citation>
    <scope>IDENTIFICATION</scope>
    <source>
        <tissue evidence="5">Whole insect</tissue>
    </source>
</reference>
<dbReference type="Pfam" id="PF10545">
    <property type="entry name" value="MADF_DNA_bdg"/>
    <property type="match status" value="1"/>
</dbReference>
<dbReference type="GO" id="GO:0006357">
    <property type="term" value="P:regulation of transcription by RNA polymerase II"/>
    <property type="evidence" value="ECO:0007669"/>
    <property type="project" value="TreeGrafter"/>
</dbReference>
<dbReference type="RefSeq" id="XP_028128873.1">
    <property type="nucleotide sequence ID" value="XM_028273072.1"/>
</dbReference>
<evidence type="ECO:0000313" key="5">
    <source>
        <dbReference type="RefSeq" id="XP_028128873.1"/>
    </source>
</evidence>
<dbReference type="PANTHER" id="PTHR12243">
    <property type="entry name" value="MADF DOMAIN TRANSCRIPTION FACTOR"/>
    <property type="match status" value="1"/>
</dbReference>
<accession>A0A6P7F538</accession>
<feature type="compositionally biased region" description="Low complexity" evidence="1">
    <location>
        <begin position="137"/>
        <end position="146"/>
    </location>
</feature>
<dbReference type="InParanoid" id="A0A6P7F538"/>
<dbReference type="GO" id="GO:0005634">
    <property type="term" value="C:nucleus"/>
    <property type="evidence" value="ECO:0007669"/>
    <property type="project" value="TreeGrafter"/>
</dbReference>
<gene>
    <name evidence="5" type="primary">LOC114325125</name>
</gene>
<proteinExistence type="predicted"/>
<keyword evidence="4" id="KW-1185">Reference proteome</keyword>
<dbReference type="GeneID" id="114325125"/>
<evidence type="ECO:0000259" key="2">
    <source>
        <dbReference type="PROSITE" id="PS51029"/>
    </source>
</evidence>
<dbReference type="PANTHER" id="PTHR12243:SF60">
    <property type="entry name" value="SI:CH211-15D5.12-RELATED"/>
    <property type="match status" value="1"/>
</dbReference>
<dbReference type="AlphaFoldDB" id="A0A6P7F538"/>
<sequence>MNDEMLIELVSENSALFDLSNPKYMDTEYKNGIWNKIGIEMKMDGSSCKSRWNNIRDNYRKSLKKNKTVSVQKGKAARPYKFSQHLSFLTNFFEDMDTITNIDSETNQDSMDHDEVGEEKAATTSAVISQLCEVSHSHSSPSTSRSYKQSPSRMPKDGATPISYTQSPRRKKRQFQQITTPSKITATAVLDYIVRQKEFMASPSTPSNEVDAFLAGIAPALKKMTPRYWHYAKGELFATVQKYELMAMDNQQFSAPLLFSDEPLPSPTESSHINDSEELHMLQSSNELCKQETINPAG</sequence>
<reference evidence="3" key="2">
    <citation type="submission" date="2025-05" db="UniProtKB">
        <authorList>
            <consortium name="EnsemblMetazoa"/>
        </authorList>
    </citation>
    <scope>IDENTIFICATION</scope>
</reference>
<dbReference type="Proteomes" id="UP001652700">
    <property type="component" value="Unplaced"/>
</dbReference>
<protein>
    <submittedName>
        <fullName evidence="5">Uncharacterized protein LOC114325125</fullName>
    </submittedName>
</protein>